<reference evidence="1 2" key="1">
    <citation type="journal article" date="2015" name="Stand. Genomic Sci.">
        <title>Genomic Encyclopedia of Bacterial and Archaeal Type Strains, Phase III: the genomes of soil and plant-associated and newly described type strains.</title>
        <authorList>
            <person name="Whitman W.B."/>
            <person name="Woyke T."/>
            <person name="Klenk H.P."/>
            <person name="Zhou Y."/>
            <person name="Lilburn T.G."/>
            <person name="Beck B.J."/>
            <person name="De Vos P."/>
            <person name="Vandamme P."/>
            <person name="Eisen J.A."/>
            <person name="Garrity G."/>
            <person name="Hugenholtz P."/>
            <person name="Kyrpides N.C."/>
        </authorList>
    </citation>
    <scope>NUCLEOTIDE SEQUENCE [LARGE SCALE GENOMIC DNA]</scope>
    <source>
        <strain evidence="1 2">CGMCC 1.2546</strain>
    </source>
</reference>
<keyword evidence="2" id="KW-1185">Reference proteome</keyword>
<proteinExistence type="predicted"/>
<dbReference type="Pfam" id="PF03682">
    <property type="entry name" value="UPF0158"/>
    <property type="match status" value="1"/>
</dbReference>
<sequence>MGDSYICARLGRVIYGDDTLMRSEIGMAVNFSELLEALEFVSSGGSGENTAYLCKETGKIYWHSDWADDLEELPDDVEDSEQYIPVPDKRELDLGKPLVLTFARHHLPDDYDKVREIFSRAGAYARFKDLLEHRGAVDRWYDFEQKATEEAFKTWCADNDIEVSR</sequence>
<protein>
    <submittedName>
        <fullName evidence="1">Uncharacterized protein UPF0158</fullName>
    </submittedName>
</protein>
<evidence type="ECO:0000313" key="2">
    <source>
        <dbReference type="Proteomes" id="UP000317122"/>
    </source>
</evidence>
<dbReference type="AlphaFoldDB" id="A0A562MV27"/>
<dbReference type="Proteomes" id="UP000317122">
    <property type="component" value="Unassembled WGS sequence"/>
</dbReference>
<gene>
    <name evidence="1" type="ORF">IQ26_06411</name>
</gene>
<comment type="caution">
    <text evidence="1">The sequence shown here is derived from an EMBL/GenBank/DDBJ whole genome shotgun (WGS) entry which is preliminary data.</text>
</comment>
<name>A0A562MV27_9HYPH</name>
<organism evidence="1 2">
    <name type="scientific">Mesorhizobium tianshanense</name>
    <dbReference type="NCBI Taxonomy" id="39844"/>
    <lineage>
        <taxon>Bacteria</taxon>
        <taxon>Pseudomonadati</taxon>
        <taxon>Pseudomonadota</taxon>
        <taxon>Alphaproteobacteria</taxon>
        <taxon>Hyphomicrobiales</taxon>
        <taxon>Phyllobacteriaceae</taxon>
        <taxon>Mesorhizobium</taxon>
    </lineage>
</organism>
<evidence type="ECO:0000313" key="1">
    <source>
        <dbReference type="EMBL" id="TWI23749.1"/>
    </source>
</evidence>
<dbReference type="EMBL" id="VLKT01000059">
    <property type="protein sequence ID" value="TWI23749.1"/>
    <property type="molecule type" value="Genomic_DNA"/>
</dbReference>
<accession>A0A562MV27</accession>
<dbReference type="InterPro" id="IPR005361">
    <property type="entry name" value="UPF0158"/>
</dbReference>